<evidence type="ECO:0000256" key="2">
    <source>
        <dbReference type="ARBA" id="ARBA00022692"/>
    </source>
</evidence>
<comment type="caution">
    <text evidence="6">The sequence shown here is derived from an EMBL/GenBank/DDBJ whole genome shotgun (WGS) entry which is preliminary data.</text>
</comment>
<keyword evidence="2 5" id="KW-0812">Transmembrane</keyword>
<reference evidence="6 7" key="1">
    <citation type="submission" date="2017-01" db="EMBL/GenBank/DDBJ databases">
        <title>Genome analysis of Paenibacillus selenitrireducens ES3-24.</title>
        <authorList>
            <person name="Xu D."/>
            <person name="Yao R."/>
            <person name="Zheng S."/>
        </authorList>
    </citation>
    <scope>NUCLEOTIDE SEQUENCE [LARGE SCALE GENOMIC DNA]</scope>
    <source>
        <strain evidence="6 7">ES3-24</strain>
    </source>
</reference>
<feature type="transmembrane region" description="Helical" evidence="5">
    <location>
        <begin position="126"/>
        <end position="150"/>
    </location>
</feature>
<sequence>MFTHWLRENVVARWLLTIIRVYLGYQWITGGWGKITGGGFDAGGFMTGAIEKATGDHPAVQTWFANFLEHFALPNVKLFNVLVPWGEFLVGLGLILGTFTTFAVLMGMVMNFAFLMAGTVSTNAQMIALEIFIVVAGFNAGRIGLDYYVIPYLRRIIGRKPRELTIDK</sequence>
<evidence type="ECO:0000256" key="4">
    <source>
        <dbReference type="ARBA" id="ARBA00023136"/>
    </source>
</evidence>
<dbReference type="Proteomes" id="UP000190188">
    <property type="component" value="Unassembled WGS sequence"/>
</dbReference>
<dbReference type="EMBL" id="MSZX01000017">
    <property type="protein sequence ID" value="OPA73477.1"/>
    <property type="molecule type" value="Genomic_DNA"/>
</dbReference>
<evidence type="ECO:0000256" key="5">
    <source>
        <dbReference type="SAM" id="Phobius"/>
    </source>
</evidence>
<accession>A0A1T2X0T0</accession>
<evidence type="ECO:0000313" key="6">
    <source>
        <dbReference type="EMBL" id="OPA73477.1"/>
    </source>
</evidence>
<comment type="subcellular location">
    <subcellularLocation>
        <location evidence="1">Membrane</location>
        <topology evidence="1">Multi-pass membrane protein</topology>
    </subcellularLocation>
</comment>
<dbReference type="PANTHER" id="PTHR39157:SF1">
    <property type="entry name" value="DOXX FAMILY PROTEIN"/>
    <property type="match status" value="1"/>
</dbReference>
<keyword evidence="7" id="KW-1185">Reference proteome</keyword>
<dbReference type="PANTHER" id="PTHR39157">
    <property type="entry name" value="INTEGRAL MEMBRANE PROTEIN-RELATED"/>
    <property type="match status" value="1"/>
</dbReference>
<organism evidence="6 7">
    <name type="scientific">Paenibacillus selenitireducens</name>
    <dbReference type="NCBI Taxonomy" id="1324314"/>
    <lineage>
        <taxon>Bacteria</taxon>
        <taxon>Bacillati</taxon>
        <taxon>Bacillota</taxon>
        <taxon>Bacilli</taxon>
        <taxon>Bacillales</taxon>
        <taxon>Paenibacillaceae</taxon>
        <taxon>Paenibacillus</taxon>
    </lineage>
</organism>
<dbReference type="AlphaFoldDB" id="A0A1T2X0T0"/>
<keyword evidence="3 5" id="KW-1133">Transmembrane helix</keyword>
<dbReference type="Pfam" id="PF07681">
    <property type="entry name" value="DoxX"/>
    <property type="match status" value="1"/>
</dbReference>
<dbReference type="STRING" id="1324314.BVG16_28600"/>
<protein>
    <submittedName>
        <fullName evidence="6">Crp/Fnr family transcriptional regulator</fullName>
    </submittedName>
</protein>
<dbReference type="GO" id="GO:0016020">
    <property type="term" value="C:membrane"/>
    <property type="evidence" value="ECO:0007669"/>
    <property type="project" value="UniProtKB-SubCell"/>
</dbReference>
<feature type="transmembrane region" description="Helical" evidence="5">
    <location>
        <begin position="88"/>
        <end position="114"/>
    </location>
</feature>
<keyword evidence="4 5" id="KW-0472">Membrane</keyword>
<evidence type="ECO:0000256" key="1">
    <source>
        <dbReference type="ARBA" id="ARBA00004141"/>
    </source>
</evidence>
<evidence type="ECO:0000313" key="7">
    <source>
        <dbReference type="Proteomes" id="UP000190188"/>
    </source>
</evidence>
<dbReference type="InterPro" id="IPR032808">
    <property type="entry name" value="DoxX"/>
</dbReference>
<dbReference type="OrthoDB" id="26941at2"/>
<gene>
    <name evidence="6" type="ORF">BVG16_28600</name>
</gene>
<evidence type="ECO:0000256" key="3">
    <source>
        <dbReference type="ARBA" id="ARBA00022989"/>
    </source>
</evidence>
<dbReference type="RefSeq" id="WP_078502661.1">
    <property type="nucleotide sequence ID" value="NZ_MSZX01000017.1"/>
</dbReference>
<name>A0A1T2X0T0_9BACL</name>
<proteinExistence type="predicted"/>